<evidence type="ECO:0000256" key="2">
    <source>
        <dbReference type="ARBA" id="ARBA00022490"/>
    </source>
</evidence>
<dbReference type="OrthoDB" id="9781034at2"/>
<keyword evidence="2" id="KW-0963">Cytoplasm</keyword>
<evidence type="ECO:0000256" key="6">
    <source>
        <dbReference type="ARBA" id="ARBA00066832"/>
    </source>
</evidence>
<keyword evidence="4" id="KW-0677">Repeat</keyword>
<dbReference type="SMART" id="SM00450">
    <property type="entry name" value="RHOD"/>
    <property type="match status" value="2"/>
</dbReference>
<dbReference type="InterPro" id="IPR036873">
    <property type="entry name" value="Rhodanese-like_dom_sf"/>
</dbReference>
<dbReference type="PANTHER" id="PTHR11364:SF27">
    <property type="entry name" value="SULFURTRANSFERASE"/>
    <property type="match status" value="1"/>
</dbReference>
<evidence type="ECO:0000259" key="9">
    <source>
        <dbReference type="PROSITE" id="PS50206"/>
    </source>
</evidence>
<evidence type="ECO:0000256" key="5">
    <source>
        <dbReference type="ARBA" id="ARBA00051793"/>
    </source>
</evidence>
<protein>
    <recommendedName>
        <fullName evidence="7">3-mercaptopyruvate sulfurtransferase</fullName>
        <ecNumber evidence="6">2.8.1.2</ecNumber>
    </recommendedName>
    <alternativeName>
        <fullName evidence="8">Rhodanese-like protein</fullName>
    </alternativeName>
</protein>
<keyword evidence="10" id="KW-0670">Pyruvate</keyword>
<keyword evidence="11" id="KW-1185">Reference proteome</keyword>
<dbReference type="EMBL" id="SLWL01000002">
    <property type="protein sequence ID" value="TCO15040.1"/>
    <property type="molecule type" value="Genomic_DNA"/>
</dbReference>
<dbReference type="FunFam" id="3.40.250.10:FF:000001">
    <property type="entry name" value="Sulfurtransferase"/>
    <property type="match status" value="1"/>
</dbReference>
<gene>
    <name evidence="10" type="ORF">EV666_10214</name>
</gene>
<dbReference type="AlphaFoldDB" id="A0A4R2GVQ2"/>
<dbReference type="Gene3D" id="3.40.250.10">
    <property type="entry name" value="Rhodanese-like domain"/>
    <property type="match status" value="2"/>
</dbReference>
<dbReference type="InterPro" id="IPR001763">
    <property type="entry name" value="Rhodanese-like_dom"/>
</dbReference>
<accession>A0A4R2GVQ2</accession>
<proteinExistence type="predicted"/>
<dbReference type="Pfam" id="PF00581">
    <property type="entry name" value="Rhodanese"/>
    <property type="match status" value="2"/>
</dbReference>
<comment type="subcellular location">
    <subcellularLocation>
        <location evidence="1">Cytoplasm</location>
    </subcellularLocation>
</comment>
<evidence type="ECO:0000313" key="11">
    <source>
        <dbReference type="Proteomes" id="UP000294881"/>
    </source>
</evidence>
<name>A0A4R2GVQ2_9HYPH</name>
<keyword evidence="3 10" id="KW-0808">Transferase</keyword>
<organism evidence="10 11">
    <name type="scientific">Camelimonas lactis</name>
    <dbReference type="NCBI Taxonomy" id="659006"/>
    <lineage>
        <taxon>Bacteria</taxon>
        <taxon>Pseudomonadati</taxon>
        <taxon>Pseudomonadota</taxon>
        <taxon>Alphaproteobacteria</taxon>
        <taxon>Hyphomicrobiales</taxon>
        <taxon>Chelatococcaceae</taxon>
        <taxon>Camelimonas</taxon>
    </lineage>
</organism>
<evidence type="ECO:0000256" key="8">
    <source>
        <dbReference type="ARBA" id="ARBA00078354"/>
    </source>
</evidence>
<dbReference type="PROSITE" id="PS00380">
    <property type="entry name" value="RHODANESE_1"/>
    <property type="match status" value="1"/>
</dbReference>
<feature type="domain" description="Rhodanese" evidence="9">
    <location>
        <begin position="176"/>
        <end position="289"/>
    </location>
</feature>
<evidence type="ECO:0000256" key="4">
    <source>
        <dbReference type="ARBA" id="ARBA00022737"/>
    </source>
</evidence>
<dbReference type="InterPro" id="IPR045078">
    <property type="entry name" value="TST/MPST-like"/>
</dbReference>
<comment type="caution">
    <text evidence="10">The sequence shown here is derived from an EMBL/GenBank/DDBJ whole genome shotgun (WGS) entry which is preliminary data.</text>
</comment>
<evidence type="ECO:0000256" key="3">
    <source>
        <dbReference type="ARBA" id="ARBA00022679"/>
    </source>
</evidence>
<evidence type="ECO:0000256" key="1">
    <source>
        <dbReference type="ARBA" id="ARBA00004496"/>
    </source>
</evidence>
<dbReference type="CDD" id="cd01449">
    <property type="entry name" value="TST_Repeat_2"/>
    <property type="match status" value="1"/>
</dbReference>
<dbReference type="EC" id="2.8.1.2" evidence="6"/>
<comment type="catalytic activity">
    <reaction evidence="5">
        <text>2-oxo-3-sulfanylpropanoate + [thioredoxin]-dithiol = [thioredoxin]-disulfide + hydrogen sulfide + pyruvate + H(+)</text>
        <dbReference type="Rhea" id="RHEA:21740"/>
        <dbReference type="Rhea" id="RHEA-COMP:10698"/>
        <dbReference type="Rhea" id="RHEA-COMP:10700"/>
        <dbReference type="ChEBI" id="CHEBI:15361"/>
        <dbReference type="ChEBI" id="CHEBI:15378"/>
        <dbReference type="ChEBI" id="CHEBI:29919"/>
        <dbReference type="ChEBI" id="CHEBI:29950"/>
        <dbReference type="ChEBI" id="CHEBI:50058"/>
        <dbReference type="ChEBI" id="CHEBI:57678"/>
        <dbReference type="EC" id="2.8.1.2"/>
    </reaction>
    <physiologicalReaction direction="left-to-right" evidence="5">
        <dbReference type="Rhea" id="RHEA:21741"/>
    </physiologicalReaction>
</comment>
<reference evidence="10 11" key="1">
    <citation type="submission" date="2019-03" db="EMBL/GenBank/DDBJ databases">
        <title>Genomic Encyclopedia of Type Strains, Phase IV (KMG-IV): sequencing the most valuable type-strain genomes for metagenomic binning, comparative biology and taxonomic classification.</title>
        <authorList>
            <person name="Goeker M."/>
        </authorList>
    </citation>
    <scope>NUCLEOTIDE SEQUENCE [LARGE SCALE GENOMIC DNA]</scope>
    <source>
        <strain evidence="10 11">DSM 22958</strain>
    </source>
</reference>
<dbReference type="CDD" id="cd01448">
    <property type="entry name" value="TST_Repeat_1"/>
    <property type="match status" value="1"/>
</dbReference>
<dbReference type="Proteomes" id="UP000294881">
    <property type="component" value="Unassembled WGS sequence"/>
</dbReference>
<dbReference type="GO" id="GO:0004792">
    <property type="term" value="F:thiosulfate-cyanide sulfurtransferase activity"/>
    <property type="evidence" value="ECO:0007669"/>
    <property type="project" value="InterPro"/>
</dbReference>
<sequence length="293" mass="30050">MTTSPFVTTDWLAGRLGLADAPGAAAGKAEAAPAIVDGSWYLPAMARDPEAEFLAGHIPGAVRFDIEDIRDKASPLPHMMPSPEAFATGAGALGLSADRPIVVYDGAGLFSAPRVWWMLKVMGARQAFILQGGLPKWKAEGRPLETGPAHPRPAAFRVSPQAGAVVGYREVAATLASGDRQIVDARPAERFAGSAPEPRPGLVAGHMPGARNTPSSSLVANGMLKSPAELQAVFDAAGVDIRKPVTATCGSGVSAVIVALALQELGAPLPPVYDGSWSEWGATPGAPVATGPA</sequence>
<evidence type="ECO:0000313" key="10">
    <source>
        <dbReference type="EMBL" id="TCO15040.1"/>
    </source>
</evidence>
<dbReference type="PANTHER" id="PTHR11364">
    <property type="entry name" value="THIOSULFATE SULFERTANSFERASE"/>
    <property type="match status" value="1"/>
</dbReference>
<dbReference type="PROSITE" id="PS50206">
    <property type="entry name" value="RHODANESE_3"/>
    <property type="match status" value="2"/>
</dbReference>
<dbReference type="RefSeq" id="WP_132002913.1">
    <property type="nucleotide sequence ID" value="NZ_JBHUNN010000002.1"/>
</dbReference>
<dbReference type="FunFam" id="3.40.250.10:FF:000015">
    <property type="entry name" value="Sulfurtransferase"/>
    <property type="match status" value="1"/>
</dbReference>
<feature type="domain" description="Rhodanese" evidence="9">
    <location>
        <begin position="29"/>
        <end position="146"/>
    </location>
</feature>
<dbReference type="SUPFAM" id="SSF52821">
    <property type="entry name" value="Rhodanese/Cell cycle control phosphatase"/>
    <property type="match status" value="2"/>
</dbReference>
<dbReference type="InterPro" id="IPR001307">
    <property type="entry name" value="Thiosulphate_STrfase_CS"/>
</dbReference>
<dbReference type="NCBIfam" id="NF008557">
    <property type="entry name" value="PRK11493.1"/>
    <property type="match status" value="1"/>
</dbReference>
<dbReference type="GO" id="GO:0016784">
    <property type="term" value="F:3-mercaptopyruvate sulfurtransferase activity"/>
    <property type="evidence" value="ECO:0007669"/>
    <property type="project" value="UniProtKB-EC"/>
</dbReference>
<dbReference type="GO" id="GO:0005737">
    <property type="term" value="C:cytoplasm"/>
    <property type="evidence" value="ECO:0007669"/>
    <property type="project" value="UniProtKB-SubCell"/>
</dbReference>
<evidence type="ECO:0000256" key="7">
    <source>
        <dbReference type="ARBA" id="ARBA00070833"/>
    </source>
</evidence>